<dbReference type="PANTHER" id="PTHR43665">
    <property type="entry name" value="ISOPENTENYL-DIPHOSPHATE DELTA-ISOMERASE"/>
    <property type="match status" value="1"/>
</dbReference>
<comment type="subcellular location">
    <subcellularLocation>
        <location evidence="11">Cytoplasm</location>
    </subcellularLocation>
</comment>
<evidence type="ECO:0000256" key="4">
    <source>
        <dbReference type="ARBA" id="ARBA00022643"/>
    </source>
</evidence>
<dbReference type="GO" id="GO:0070402">
    <property type="term" value="F:NADPH binding"/>
    <property type="evidence" value="ECO:0007669"/>
    <property type="project" value="UniProtKB-UniRule"/>
</dbReference>
<keyword evidence="9 11" id="KW-0413">Isomerase</keyword>
<dbReference type="EMBL" id="CP007174">
    <property type="protein sequence ID" value="AIF84318.1"/>
    <property type="molecule type" value="Genomic_DNA"/>
</dbReference>
<dbReference type="NCBIfam" id="TIGR02151">
    <property type="entry name" value="IPP_isom_2"/>
    <property type="match status" value="1"/>
</dbReference>
<feature type="binding site" evidence="11">
    <location>
        <position position="134"/>
    </location>
    <ligand>
        <name>FMN</name>
        <dbReference type="ChEBI" id="CHEBI:58210"/>
    </ligand>
</feature>
<gene>
    <name evidence="11" type="primary">fni</name>
    <name evidence="13" type="ORF">NTE_02264</name>
</gene>
<comment type="function">
    <text evidence="11">Involved in the biosynthesis of isoprenoids. Catalyzes the 1,3-allylic rearrangement of the homoallylic substrate isopentenyl (IPP) to its allylic isomer, dimethylallyl diphosphate (DMAPP).</text>
</comment>
<evidence type="ECO:0000256" key="1">
    <source>
        <dbReference type="ARBA" id="ARBA00001917"/>
    </source>
</evidence>
<keyword evidence="7 11" id="KW-0521">NADP</keyword>
<evidence type="ECO:0000256" key="7">
    <source>
        <dbReference type="ARBA" id="ARBA00022857"/>
    </source>
</evidence>
<dbReference type="InterPro" id="IPR011179">
    <property type="entry name" value="IPdP_isomerase"/>
</dbReference>
<keyword evidence="6 11" id="KW-0460">Magnesium</keyword>
<accession>A0A075MT72</accession>
<dbReference type="STRING" id="1459636.NTE_02264"/>
<dbReference type="HAMAP" id="MF_00354">
    <property type="entry name" value="Idi_2"/>
    <property type="match status" value="1"/>
</dbReference>
<evidence type="ECO:0000256" key="11">
    <source>
        <dbReference type="HAMAP-Rule" id="MF_00354"/>
    </source>
</evidence>
<evidence type="ECO:0000256" key="3">
    <source>
        <dbReference type="ARBA" id="ARBA00022630"/>
    </source>
</evidence>
<keyword evidence="5 11" id="KW-0479">Metal-binding</keyword>
<evidence type="ECO:0000256" key="10">
    <source>
        <dbReference type="ARBA" id="ARBA00025810"/>
    </source>
</evidence>
<comment type="cofactor">
    <cofactor evidence="11">
        <name>Mg(2+)</name>
        <dbReference type="ChEBI" id="CHEBI:18420"/>
    </cofactor>
</comment>
<reference evidence="13 14" key="1">
    <citation type="journal article" date="2014" name="PLoS ONE">
        <title>Genome Sequence of Candidatus Nitrososphaera evergladensis from Group I.1b Enriched from Everglades Soil Reveals Novel Genomic Features of the Ammonia-Oxidizing Archaea.</title>
        <authorList>
            <person name="Zhalnina K.V."/>
            <person name="Dias R."/>
            <person name="Leonard M.T."/>
            <person name="Dorr de Quadros P."/>
            <person name="Camargo F.A."/>
            <person name="Drew J.C."/>
            <person name="Farmerie W.G."/>
            <person name="Daroub S.H."/>
            <person name="Triplett E.W."/>
        </authorList>
    </citation>
    <scope>NUCLEOTIDE SEQUENCE [LARGE SCALE GENOMIC DNA]</scope>
    <source>
        <strain evidence="13 14">SR1</strain>
    </source>
</reference>
<feature type="binding site" evidence="11">
    <location>
        <begin position="283"/>
        <end position="285"/>
    </location>
    <ligand>
        <name>FMN</name>
        <dbReference type="ChEBI" id="CHEBI:58210"/>
    </ligand>
</feature>
<dbReference type="CDD" id="cd02811">
    <property type="entry name" value="IDI-2_FMN"/>
    <property type="match status" value="1"/>
</dbReference>
<feature type="binding site" evidence="11">
    <location>
        <position position="105"/>
    </location>
    <ligand>
        <name>FMN</name>
        <dbReference type="ChEBI" id="CHEBI:58210"/>
    </ligand>
</feature>
<evidence type="ECO:0000256" key="5">
    <source>
        <dbReference type="ARBA" id="ARBA00022723"/>
    </source>
</evidence>
<dbReference type="GO" id="GO:0008299">
    <property type="term" value="P:isoprenoid biosynthetic process"/>
    <property type="evidence" value="ECO:0007669"/>
    <property type="project" value="UniProtKB-UniRule"/>
</dbReference>
<organism evidence="13 14">
    <name type="scientific">Candidatus Nitrososphaera evergladensis SR1</name>
    <dbReference type="NCBI Taxonomy" id="1459636"/>
    <lineage>
        <taxon>Archaea</taxon>
        <taxon>Nitrososphaerota</taxon>
        <taxon>Nitrososphaeria</taxon>
        <taxon>Nitrososphaerales</taxon>
        <taxon>Nitrososphaeraceae</taxon>
        <taxon>Nitrososphaera</taxon>
    </lineage>
</organism>
<evidence type="ECO:0000313" key="14">
    <source>
        <dbReference type="Proteomes" id="UP000028194"/>
    </source>
</evidence>
<dbReference type="GO" id="GO:0016491">
    <property type="term" value="F:oxidoreductase activity"/>
    <property type="evidence" value="ECO:0007669"/>
    <property type="project" value="InterPro"/>
</dbReference>
<evidence type="ECO:0000256" key="2">
    <source>
        <dbReference type="ARBA" id="ARBA00022490"/>
    </source>
</evidence>
<dbReference type="RefSeq" id="WP_226986951.1">
    <property type="nucleotide sequence ID" value="NZ_CP007174.1"/>
</dbReference>
<evidence type="ECO:0000313" key="13">
    <source>
        <dbReference type="EMBL" id="AIF84318.1"/>
    </source>
</evidence>
<comment type="caution">
    <text evidence="11">Lacks conserved residue(s) required for the propagation of feature annotation.</text>
</comment>
<evidence type="ECO:0000256" key="6">
    <source>
        <dbReference type="ARBA" id="ARBA00022842"/>
    </source>
</evidence>
<dbReference type="PANTHER" id="PTHR43665:SF1">
    <property type="entry name" value="ISOPENTENYL-DIPHOSPHATE DELTA-ISOMERASE"/>
    <property type="match status" value="1"/>
</dbReference>
<dbReference type="PIRSF" id="PIRSF003314">
    <property type="entry name" value="IPP_isomerase"/>
    <property type="match status" value="1"/>
</dbReference>
<keyword evidence="3 11" id="KW-0285">Flavoprotein</keyword>
<comment type="catalytic activity">
    <reaction evidence="11">
        <text>isopentenyl diphosphate = dimethylallyl diphosphate</text>
        <dbReference type="Rhea" id="RHEA:23284"/>
        <dbReference type="ChEBI" id="CHEBI:57623"/>
        <dbReference type="ChEBI" id="CHEBI:128769"/>
        <dbReference type="EC" id="5.3.3.2"/>
    </reaction>
</comment>
<keyword evidence="4 11" id="KW-0288">FMN</keyword>
<dbReference type="eggNOG" id="arCOG00613">
    <property type="taxonomic scope" value="Archaea"/>
</dbReference>
<feature type="binding site" evidence="11">
    <location>
        <begin position="105"/>
        <end position="107"/>
    </location>
    <ligand>
        <name>substrate</name>
    </ligand>
</feature>
<dbReference type="GO" id="GO:0004452">
    <property type="term" value="F:isopentenyl-diphosphate delta-isomerase activity"/>
    <property type="evidence" value="ECO:0007669"/>
    <property type="project" value="UniProtKB-UniRule"/>
</dbReference>
<feature type="binding site" evidence="11">
    <location>
        <begin position="304"/>
        <end position="305"/>
    </location>
    <ligand>
        <name>FMN</name>
        <dbReference type="ChEBI" id="CHEBI:58210"/>
    </ligand>
</feature>
<dbReference type="GO" id="GO:0010181">
    <property type="term" value="F:FMN binding"/>
    <property type="evidence" value="ECO:0007669"/>
    <property type="project" value="UniProtKB-UniRule"/>
</dbReference>
<dbReference type="GeneID" id="41597979"/>
<evidence type="ECO:0000256" key="9">
    <source>
        <dbReference type="ARBA" id="ARBA00023235"/>
    </source>
</evidence>
<dbReference type="GO" id="GO:0000287">
    <property type="term" value="F:magnesium ion binding"/>
    <property type="evidence" value="ECO:0007669"/>
    <property type="project" value="UniProtKB-UniRule"/>
</dbReference>
<dbReference type="KEGG" id="nev:NTE_02264"/>
<dbReference type="SMART" id="SM01240">
    <property type="entry name" value="IMPDH"/>
    <property type="match status" value="1"/>
</dbReference>
<dbReference type="AlphaFoldDB" id="A0A075MT72"/>
<feature type="binding site" evidence="11">
    <location>
        <position position="231"/>
    </location>
    <ligand>
        <name>FMN</name>
        <dbReference type="ChEBI" id="CHEBI:58210"/>
    </ligand>
</feature>
<feature type="domain" description="FMN-dependent dehydrogenase" evidence="12">
    <location>
        <begin position="185"/>
        <end position="347"/>
    </location>
</feature>
<dbReference type="Pfam" id="PF01070">
    <property type="entry name" value="FMN_dh"/>
    <property type="match status" value="1"/>
</dbReference>
<feature type="binding site" evidence="11">
    <location>
        <begin position="75"/>
        <end position="77"/>
    </location>
    <ligand>
        <name>FMN</name>
        <dbReference type="ChEBI" id="CHEBI:58210"/>
    </ligand>
</feature>
<dbReference type="InterPro" id="IPR000262">
    <property type="entry name" value="FMN-dep_DH"/>
</dbReference>
<dbReference type="GO" id="GO:0005737">
    <property type="term" value="C:cytoplasm"/>
    <property type="evidence" value="ECO:0007669"/>
    <property type="project" value="UniProtKB-SubCell"/>
</dbReference>
<comment type="cofactor">
    <cofactor evidence="1 11">
        <name>FMN</name>
        <dbReference type="ChEBI" id="CHEBI:58210"/>
    </cofactor>
</comment>
<proteinExistence type="inferred from homology"/>
<comment type="similarity">
    <text evidence="11">Belongs to the IPP isomerase type 2 family.</text>
</comment>
<dbReference type="SUPFAM" id="SSF51395">
    <property type="entry name" value="FMN-linked oxidoreductases"/>
    <property type="match status" value="1"/>
</dbReference>
<evidence type="ECO:0000256" key="8">
    <source>
        <dbReference type="ARBA" id="ARBA00023229"/>
    </source>
</evidence>
<feature type="binding site" evidence="11">
    <location>
        <position position="170"/>
    </location>
    <ligand>
        <name>Mg(2+)</name>
        <dbReference type="ChEBI" id="CHEBI:18420"/>
    </ligand>
</feature>
<feature type="binding site" evidence="11">
    <location>
        <position position="169"/>
    </location>
    <ligand>
        <name>substrate</name>
    </ligand>
</feature>
<feature type="binding site" evidence="11">
    <location>
        <position position="201"/>
    </location>
    <ligand>
        <name>FMN</name>
        <dbReference type="ChEBI" id="CHEBI:58210"/>
    </ligand>
</feature>
<keyword evidence="8 11" id="KW-0414">Isoprene biosynthesis</keyword>
<dbReference type="EC" id="5.3.3.2" evidence="11"/>
<dbReference type="Gene3D" id="3.20.20.70">
    <property type="entry name" value="Aldolase class I"/>
    <property type="match status" value="1"/>
</dbReference>
<comment type="cofactor">
    <cofactor evidence="11">
        <name>NADPH</name>
        <dbReference type="ChEBI" id="CHEBI:57783"/>
    </cofactor>
</comment>
<dbReference type="Proteomes" id="UP000028194">
    <property type="component" value="Chromosome"/>
</dbReference>
<name>A0A075MT72_9ARCH</name>
<dbReference type="InterPro" id="IPR013785">
    <property type="entry name" value="Aldolase_TIM"/>
</dbReference>
<dbReference type="HOGENOM" id="CLU_065515_1_0_2"/>
<comment type="subunit">
    <text evidence="10 11">Homooctamer. Dimer of tetramers.</text>
</comment>
<keyword evidence="14" id="KW-1185">Reference proteome</keyword>
<keyword evidence="2 11" id="KW-0963">Cytoplasm</keyword>
<protein>
    <recommendedName>
        <fullName evidence="11">Isopentenyl-diphosphate delta-isomerase</fullName>
        <shortName evidence="11">IPP isomerase</shortName>
        <ecNumber evidence="11">5.3.3.2</ecNumber>
    </recommendedName>
    <alternativeName>
        <fullName evidence="11">Isopentenyl diphosphate:dimethylallyl diphosphate isomerase</fullName>
    </alternativeName>
    <alternativeName>
        <fullName evidence="11">Isopentenyl pyrophosphate isomerase</fullName>
    </alternativeName>
    <alternativeName>
        <fullName evidence="11">Type 2 isopentenyl diphosphate isomerase</fullName>
        <shortName evidence="11">IDI-2</shortName>
    </alternativeName>
</protein>
<sequence length="362" mass="38653">MPDADVPSDIEIIKQRKKDGIDIPLQKDVQARATSTYLEYVKLVHNALPELDYDDIDLSTTFLGHRFSAPLIIDSMTGGTDEATVINGRLGELAEKYGLGMGLGSQRAGLKSEELASTYSVARKNAPNAFLIANIGGAQLAKGLSVDDARKIVRMIRANALVVHLNPLQELVQPEGEPRYRGVYAKIVELVKSMDVPVIVKEVGAGISREVAIKLEMAGVSAINVAGSGGTSWAGVEKLRADMVKDRKKARLGEMFWDWGIPTAASLIEARKAVKVPLVASGGLRNGLEVAKCVALGASMSAMAYPFLKAAAQSREALFEFADSVLAELQSAMFLVGAANVRALASSRYILTGALAQEVSRA</sequence>
<feature type="binding site" evidence="11">
    <location>
        <begin position="16"/>
        <end position="17"/>
    </location>
    <ligand>
        <name>substrate</name>
    </ligand>
</feature>
<evidence type="ECO:0000259" key="12">
    <source>
        <dbReference type="Pfam" id="PF01070"/>
    </source>
</evidence>